<comment type="caution">
    <text evidence="2">The sequence shown here is derived from an EMBL/GenBank/DDBJ whole genome shotgun (WGS) entry which is preliminary data.</text>
</comment>
<evidence type="ECO:0000313" key="2">
    <source>
        <dbReference type="EMBL" id="MDI9859202.1"/>
    </source>
</evidence>
<organism evidence="2 3">
    <name type="scientific">Flectobacillus roseus</name>
    <dbReference type="NCBI Taxonomy" id="502259"/>
    <lineage>
        <taxon>Bacteria</taxon>
        <taxon>Pseudomonadati</taxon>
        <taxon>Bacteroidota</taxon>
        <taxon>Cytophagia</taxon>
        <taxon>Cytophagales</taxon>
        <taxon>Flectobacillaceae</taxon>
        <taxon>Flectobacillus</taxon>
    </lineage>
</organism>
<sequence length="191" mass="21985">MLKYTLILLFSIFQITQSNAQSIIVWSGESPLKISDFMAKSPLNSGNLYGCQASCSIDFGFRMSAASFMLTKNFNNKVKAVFTRNTSYLVANTEEQKQQLVAYSQCIFDVTELYARKFRKRLFEEKKAFSNSEFYANAQEELQKELQARENYIQTVTKLGQNTEELTKIRTQVLAEIAELSDYCYDCKPKK</sequence>
<evidence type="ECO:0000256" key="1">
    <source>
        <dbReference type="SAM" id="SignalP"/>
    </source>
</evidence>
<dbReference type="EMBL" id="JASHIF010000007">
    <property type="protein sequence ID" value="MDI9859202.1"/>
    <property type="molecule type" value="Genomic_DNA"/>
</dbReference>
<feature type="signal peptide" evidence="1">
    <location>
        <begin position="1"/>
        <end position="20"/>
    </location>
</feature>
<proteinExistence type="predicted"/>
<name>A0ABT6Y6L2_9BACT</name>
<reference evidence="2 3" key="1">
    <citation type="submission" date="2023-05" db="EMBL/GenBank/DDBJ databases">
        <title>Novel species of genus Flectobacillus isolated from stream in China.</title>
        <authorList>
            <person name="Lu H."/>
        </authorList>
    </citation>
    <scope>NUCLEOTIDE SEQUENCE [LARGE SCALE GENOMIC DNA]</scope>
    <source>
        <strain evidence="2 3">KCTC 42575</strain>
    </source>
</reference>
<protein>
    <submittedName>
        <fullName evidence="2">Uncharacterized protein</fullName>
    </submittedName>
</protein>
<gene>
    <name evidence="2" type="ORF">QM524_08285</name>
</gene>
<dbReference type="Proteomes" id="UP001236507">
    <property type="component" value="Unassembled WGS sequence"/>
</dbReference>
<feature type="chain" id="PRO_5045486771" evidence="1">
    <location>
        <begin position="21"/>
        <end position="191"/>
    </location>
</feature>
<keyword evidence="1" id="KW-0732">Signal</keyword>
<accession>A0ABT6Y6L2</accession>
<evidence type="ECO:0000313" key="3">
    <source>
        <dbReference type="Proteomes" id="UP001236507"/>
    </source>
</evidence>
<keyword evidence="3" id="KW-1185">Reference proteome</keyword>
<dbReference type="RefSeq" id="WP_283344197.1">
    <property type="nucleotide sequence ID" value="NZ_JASHIF010000007.1"/>
</dbReference>